<dbReference type="SUPFAM" id="SSF56219">
    <property type="entry name" value="DNase I-like"/>
    <property type="match status" value="1"/>
</dbReference>
<sequence length="375" mass="41662">MKIATYNVENLFDRAKAFNEDTERSRRIVEQEAELNALFQQAVYTPSVKQRMLELMETLGILRSDNGPYVLLRRVRGQLLRRPKSGPVAIVADGRGDWVGWAELKMAHVNETAIMNTGRVIRDVDADILAVVEAEHRVALKQFSDYVLSKVDGAPYPNVMLIDGNDDRGIDVGLMTKTGFNIGLMRSHIHDLDAAGNPVFSRDCSEYAVETPGGEIIWVLPNHFKSKFGGNDAASQRKRKAQAERTAEIYHRLSGEGHTNVVILGDLNDTPGSAALHPLLSGTDLRDVSAHPAFDTGEFPGKGTFGLGNDSDKIDYLLLSPPLFRRVTACGIFRKGAWPGSRPKRWSVYPELERQLHAASDHHVLWCEITPLPML</sequence>
<dbReference type="RefSeq" id="WP_379025096.1">
    <property type="nucleotide sequence ID" value="NZ_JBHRTA010000038.1"/>
</dbReference>
<reference evidence="3" key="1">
    <citation type="journal article" date="2019" name="Int. J. Syst. Evol. Microbiol.">
        <title>The Global Catalogue of Microorganisms (GCM) 10K type strain sequencing project: providing services to taxonomists for standard genome sequencing and annotation.</title>
        <authorList>
            <consortium name="The Broad Institute Genomics Platform"/>
            <consortium name="The Broad Institute Genome Sequencing Center for Infectious Disease"/>
            <person name="Wu L."/>
            <person name="Ma J."/>
        </authorList>
    </citation>
    <scope>NUCLEOTIDE SEQUENCE [LARGE SCALE GENOMIC DNA]</scope>
    <source>
        <strain evidence="3">KCTC 52416</strain>
    </source>
</reference>
<accession>A0ABV7JMZ3</accession>
<evidence type="ECO:0000313" key="3">
    <source>
        <dbReference type="Proteomes" id="UP001595526"/>
    </source>
</evidence>
<gene>
    <name evidence="2" type="ORF">ACFOET_17745</name>
</gene>
<keyword evidence="2" id="KW-0378">Hydrolase</keyword>
<dbReference type="EMBL" id="JBHRTA010000038">
    <property type="protein sequence ID" value="MFC3199470.1"/>
    <property type="molecule type" value="Genomic_DNA"/>
</dbReference>
<keyword evidence="2" id="KW-0255">Endonuclease</keyword>
<dbReference type="Proteomes" id="UP001595526">
    <property type="component" value="Unassembled WGS sequence"/>
</dbReference>
<protein>
    <submittedName>
        <fullName evidence="2">Endonuclease/exonuclease/phosphatase family protein</fullName>
    </submittedName>
</protein>
<evidence type="ECO:0000259" key="1">
    <source>
        <dbReference type="Pfam" id="PF19580"/>
    </source>
</evidence>
<dbReference type="GO" id="GO:0004519">
    <property type="term" value="F:endonuclease activity"/>
    <property type="evidence" value="ECO:0007669"/>
    <property type="project" value="UniProtKB-KW"/>
</dbReference>
<dbReference type="PANTHER" id="PTHR42834:SF1">
    <property type="entry name" value="ENDONUCLEASE_EXONUCLEASE_PHOSPHATASE FAMILY PROTEIN (AFU_ORTHOLOGUE AFUA_3G09210)"/>
    <property type="match status" value="1"/>
</dbReference>
<name>A0ABV7JMZ3_9SPHI</name>
<dbReference type="PANTHER" id="PTHR42834">
    <property type="entry name" value="ENDONUCLEASE/EXONUCLEASE/PHOSPHATASE FAMILY PROTEIN (AFU_ORTHOLOGUE AFUA_3G09210)"/>
    <property type="match status" value="1"/>
</dbReference>
<proteinExistence type="predicted"/>
<evidence type="ECO:0000313" key="2">
    <source>
        <dbReference type="EMBL" id="MFC3199470.1"/>
    </source>
</evidence>
<dbReference type="InterPro" id="IPR036691">
    <property type="entry name" value="Endo/exonu/phosph_ase_sf"/>
</dbReference>
<feature type="domain" description="Endonuclease/exonuclease/phosphatase" evidence="1">
    <location>
        <begin position="123"/>
        <end position="287"/>
    </location>
</feature>
<organism evidence="2 3">
    <name type="scientific">Parapedobacter deserti</name>
    <dbReference type="NCBI Taxonomy" id="1912957"/>
    <lineage>
        <taxon>Bacteria</taxon>
        <taxon>Pseudomonadati</taxon>
        <taxon>Bacteroidota</taxon>
        <taxon>Sphingobacteriia</taxon>
        <taxon>Sphingobacteriales</taxon>
        <taxon>Sphingobacteriaceae</taxon>
        <taxon>Parapedobacter</taxon>
    </lineage>
</organism>
<comment type="caution">
    <text evidence="2">The sequence shown here is derived from an EMBL/GenBank/DDBJ whole genome shotgun (WGS) entry which is preliminary data.</text>
</comment>
<keyword evidence="3" id="KW-1185">Reference proteome</keyword>
<dbReference type="Pfam" id="PF19580">
    <property type="entry name" value="Exo_endo_phos_3"/>
    <property type="match status" value="1"/>
</dbReference>
<keyword evidence="2" id="KW-0540">Nuclease</keyword>
<dbReference type="Gene3D" id="3.60.10.10">
    <property type="entry name" value="Endonuclease/exonuclease/phosphatase"/>
    <property type="match status" value="1"/>
</dbReference>
<dbReference type="InterPro" id="IPR005135">
    <property type="entry name" value="Endo/exonuclease/phosphatase"/>
</dbReference>